<dbReference type="InterPro" id="IPR007349">
    <property type="entry name" value="DUF418"/>
</dbReference>
<dbReference type="PANTHER" id="PTHR30590">
    <property type="entry name" value="INNER MEMBRANE PROTEIN"/>
    <property type="match status" value="1"/>
</dbReference>
<evidence type="ECO:0000259" key="2">
    <source>
        <dbReference type="Pfam" id="PF04235"/>
    </source>
</evidence>
<dbReference type="RefSeq" id="WP_100990489.1">
    <property type="nucleotide sequence ID" value="NZ_CP025096.1"/>
</dbReference>
<dbReference type="AlphaFoldDB" id="A0A2K8Z3H2"/>
<feature type="domain" description="DUF418" evidence="2">
    <location>
        <begin position="243"/>
        <end position="409"/>
    </location>
</feature>
<dbReference type="KEGG" id="spir:CWM47_22805"/>
<protein>
    <recommendedName>
        <fullName evidence="2">DUF418 domain-containing protein</fullName>
    </recommendedName>
</protein>
<evidence type="ECO:0000313" key="4">
    <source>
        <dbReference type="Proteomes" id="UP000232883"/>
    </source>
</evidence>
<keyword evidence="4" id="KW-1185">Reference proteome</keyword>
<feature type="transmembrane region" description="Helical" evidence="1">
    <location>
        <begin position="221"/>
        <end position="243"/>
    </location>
</feature>
<feature type="transmembrane region" description="Helical" evidence="1">
    <location>
        <begin position="128"/>
        <end position="143"/>
    </location>
</feature>
<feature type="transmembrane region" description="Helical" evidence="1">
    <location>
        <begin position="76"/>
        <end position="93"/>
    </location>
</feature>
<evidence type="ECO:0000313" key="3">
    <source>
        <dbReference type="EMBL" id="AUD04423.1"/>
    </source>
</evidence>
<keyword evidence="1" id="KW-0812">Transmembrane</keyword>
<sequence>MQNPSSKVQEPVQPKSERLQLVDALRGIALLGILITHCSQYFSPIRLPSDFYQIHAASVVDRFIVDKMALLFENKFYTIFSFLFGLSFTLILSRSLEKPAAFKKIFARRLFILGIIGLLHYLHWRGDILLIYALLGWPLLLFNQTSNKIILLTAMLLVLNIPTRLMDLFFYWDAVPKLIELERQAEITLSAQREISNFRVLLYGSYTDTILDNLKHMSESISFQFSSGRIYKTLGFFLVGLYAGRQRLFQHLKADRPLWWKYTIYCVLAFLGTKVSIIIFDHMYGSEQQASALIKSLYQLVYDLGNASQTLVYIGSLTLFFQYRLGQWVIPMFSPIGTMALTNYLLQTLLGSLLFFGYGLGLLGVVDMWEAILLSVPIFLFELGFSKYWMKHFRYGPVEWVWRSLIYGKAQAMRV</sequence>
<evidence type="ECO:0000256" key="1">
    <source>
        <dbReference type="SAM" id="Phobius"/>
    </source>
</evidence>
<dbReference type="Pfam" id="PF04235">
    <property type="entry name" value="DUF418"/>
    <property type="match status" value="1"/>
</dbReference>
<feature type="transmembrane region" description="Helical" evidence="1">
    <location>
        <begin position="304"/>
        <end position="323"/>
    </location>
</feature>
<organism evidence="3 4">
    <name type="scientific">Spirosoma pollinicola</name>
    <dbReference type="NCBI Taxonomy" id="2057025"/>
    <lineage>
        <taxon>Bacteria</taxon>
        <taxon>Pseudomonadati</taxon>
        <taxon>Bacteroidota</taxon>
        <taxon>Cytophagia</taxon>
        <taxon>Cytophagales</taxon>
        <taxon>Cytophagaceae</taxon>
        <taxon>Spirosoma</taxon>
    </lineage>
</organism>
<accession>A0A2K8Z3H2</accession>
<dbReference type="Proteomes" id="UP000232883">
    <property type="component" value="Chromosome"/>
</dbReference>
<reference evidence="3 4" key="1">
    <citation type="submission" date="2017-11" db="EMBL/GenBank/DDBJ databases">
        <title>Taxonomic description and genome sequences of Spirosoma HA7 sp. nov., isolated from pollen microhabitat of Corylus avellana.</title>
        <authorList>
            <person name="Ambika Manirajan B."/>
            <person name="Suarez C."/>
            <person name="Ratering S."/>
            <person name="Geissler-Plaum R."/>
            <person name="Cardinale M."/>
            <person name="Sylvia S."/>
        </authorList>
    </citation>
    <scope>NUCLEOTIDE SEQUENCE [LARGE SCALE GENOMIC DNA]</scope>
    <source>
        <strain evidence="3 4">HA7</strain>
    </source>
</reference>
<feature type="transmembrane region" description="Helical" evidence="1">
    <location>
        <begin position="371"/>
        <end position="390"/>
    </location>
</feature>
<keyword evidence="1" id="KW-1133">Transmembrane helix</keyword>
<dbReference type="InterPro" id="IPR052529">
    <property type="entry name" value="Bact_Transport_Assoc"/>
</dbReference>
<keyword evidence="1" id="KW-0472">Membrane</keyword>
<dbReference type="OrthoDB" id="9807744at2"/>
<feature type="transmembrane region" description="Helical" evidence="1">
    <location>
        <begin position="344"/>
        <end position="365"/>
    </location>
</feature>
<feature type="transmembrane region" description="Helical" evidence="1">
    <location>
        <begin position="264"/>
        <end position="284"/>
    </location>
</feature>
<dbReference type="PANTHER" id="PTHR30590:SF2">
    <property type="entry name" value="INNER MEMBRANE PROTEIN"/>
    <property type="match status" value="1"/>
</dbReference>
<proteinExistence type="predicted"/>
<gene>
    <name evidence="3" type="ORF">CWM47_22805</name>
</gene>
<dbReference type="EMBL" id="CP025096">
    <property type="protein sequence ID" value="AUD04423.1"/>
    <property type="molecule type" value="Genomic_DNA"/>
</dbReference>
<feature type="transmembrane region" description="Helical" evidence="1">
    <location>
        <begin position="105"/>
        <end position="122"/>
    </location>
</feature>
<feature type="transmembrane region" description="Helical" evidence="1">
    <location>
        <begin position="150"/>
        <end position="172"/>
    </location>
</feature>
<name>A0A2K8Z3H2_9BACT</name>